<accession>M7C7W0</accession>
<keyword evidence="5" id="KW-1185">Reference proteome</keyword>
<gene>
    <name evidence="4" type="ORF">UY3_06164</name>
</gene>
<dbReference type="Pfam" id="PF13837">
    <property type="entry name" value="Myb_DNA-bind_4"/>
    <property type="match status" value="1"/>
</dbReference>
<dbReference type="InterPro" id="IPR013087">
    <property type="entry name" value="Znf_C2H2_type"/>
</dbReference>
<protein>
    <submittedName>
        <fullName evidence="4">Transcriptional repressor CTCF</fullName>
    </submittedName>
</protein>
<dbReference type="PANTHER" id="PTHR47595">
    <property type="entry name" value="HEAT SHOCK 70 KDA PROTEIN 14"/>
    <property type="match status" value="1"/>
</dbReference>
<dbReference type="InterPro" id="IPR036236">
    <property type="entry name" value="Znf_C2H2_sf"/>
</dbReference>
<evidence type="ECO:0000256" key="2">
    <source>
        <dbReference type="SAM" id="MobiDB-lite"/>
    </source>
</evidence>
<dbReference type="EMBL" id="KB524250">
    <property type="protein sequence ID" value="EMP36672.1"/>
    <property type="molecule type" value="Genomic_DNA"/>
</dbReference>
<organism evidence="4 5">
    <name type="scientific">Chelonia mydas</name>
    <name type="common">Green sea-turtle</name>
    <name type="synonym">Chelonia agassizi</name>
    <dbReference type="NCBI Taxonomy" id="8469"/>
    <lineage>
        <taxon>Eukaryota</taxon>
        <taxon>Metazoa</taxon>
        <taxon>Chordata</taxon>
        <taxon>Craniata</taxon>
        <taxon>Vertebrata</taxon>
        <taxon>Euteleostomi</taxon>
        <taxon>Archelosauria</taxon>
        <taxon>Testudinata</taxon>
        <taxon>Testudines</taxon>
        <taxon>Cryptodira</taxon>
        <taxon>Durocryptodira</taxon>
        <taxon>Americhelydia</taxon>
        <taxon>Chelonioidea</taxon>
        <taxon>Cheloniidae</taxon>
        <taxon>Chelonia</taxon>
    </lineage>
</organism>
<keyword evidence="1" id="KW-0479">Metal-binding</keyword>
<name>M7C7W0_CHEMY</name>
<keyword evidence="1" id="KW-0863">Zinc-finger</keyword>
<dbReference type="SUPFAM" id="SSF57667">
    <property type="entry name" value="beta-beta-alpha zinc fingers"/>
    <property type="match status" value="1"/>
</dbReference>
<feature type="domain" description="C2H2-type" evidence="3">
    <location>
        <begin position="129"/>
        <end position="156"/>
    </location>
</feature>
<reference evidence="5" key="1">
    <citation type="journal article" date="2013" name="Nat. Genet.">
        <title>The draft genomes of soft-shell turtle and green sea turtle yield insights into the development and evolution of the turtle-specific body plan.</title>
        <authorList>
            <person name="Wang Z."/>
            <person name="Pascual-Anaya J."/>
            <person name="Zadissa A."/>
            <person name="Li W."/>
            <person name="Niimura Y."/>
            <person name="Huang Z."/>
            <person name="Li C."/>
            <person name="White S."/>
            <person name="Xiong Z."/>
            <person name="Fang D."/>
            <person name="Wang B."/>
            <person name="Ming Y."/>
            <person name="Chen Y."/>
            <person name="Zheng Y."/>
            <person name="Kuraku S."/>
            <person name="Pignatelli M."/>
            <person name="Herrero J."/>
            <person name="Beal K."/>
            <person name="Nozawa M."/>
            <person name="Li Q."/>
            <person name="Wang J."/>
            <person name="Zhang H."/>
            <person name="Yu L."/>
            <person name="Shigenobu S."/>
            <person name="Wang J."/>
            <person name="Liu J."/>
            <person name="Flicek P."/>
            <person name="Searle S."/>
            <person name="Wang J."/>
            <person name="Kuratani S."/>
            <person name="Yin Y."/>
            <person name="Aken B."/>
            <person name="Zhang G."/>
            <person name="Irie N."/>
        </authorList>
    </citation>
    <scope>NUCLEOTIDE SEQUENCE [LARGE SCALE GENOMIC DNA]</scope>
</reference>
<dbReference type="FunFam" id="1.10.10.60:FF:000032">
    <property type="entry name" value="Zinc finger and SCAN domain-containing 20"/>
    <property type="match status" value="1"/>
</dbReference>
<dbReference type="InterPro" id="IPR044822">
    <property type="entry name" value="Myb_DNA-bind_4"/>
</dbReference>
<dbReference type="PANTHER" id="PTHR47595:SF1">
    <property type="entry name" value="MYB_SANT-LIKE DNA-BINDING DOMAIN-CONTAINING PROTEIN"/>
    <property type="match status" value="1"/>
</dbReference>
<dbReference type="Gene3D" id="1.10.10.60">
    <property type="entry name" value="Homeodomain-like"/>
    <property type="match status" value="1"/>
</dbReference>
<keyword evidence="1" id="KW-0862">Zinc</keyword>
<dbReference type="Proteomes" id="UP000031443">
    <property type="component" value="Unassembled WGS sequence"/>
</dbReference>
<evidence type="ECO:0000313" key="4">
    <source>
        <dbReference type="EMBL" id="EMP36672.1"/>
    </source>
</evidence>
<dbReference type="AlphaFoldDB" id="M7C7W0"/>
<sequence length="401" mass="44411">MGLSLPTPVLAEGTPGPINPARCFAILTASGEHDTFSAQPDPIASPVHPGPDEYNEAREQNSALLHESNVLTGEKNKQTDSPHNLNKTILKNLAPIGLELRTMVTGIHDQLNLQTRQINVVKYAGEKPFKCEICSYASIDASSLCRHFRTHTSERPYKCEMCSYSCFSPLHWSQKGIRIDLDIDCNGLCSVVVAMLILGYLTEKVAWQADSALVTVQTSSSEVTMESQNSTRAPAWTEQEILDLIAVWGDESVLSELSSKRRNAKIFEKISKSMKDRGYHKDPQQCHVKLKELRQSYQKTQEANARSGSEPQTCRFYDELHAILGGAPTTTPHLYVDSCKEVSRNRDEDFGDKEDDSAHQASGETVLPDSQELFITLETVPSQPVLPDLEGEKGPLVSEPL</sequence>
<evidence type="ECO:0000256" key="1">
    <source>
        <dbReference type="PROSITE-ProRule" id="PRU00042"/>
    </source>
</evidence>
<evidence type="ECO:0000313" key="5">
    <source>
        <dbReference type="Proteomes" id="UP000031443"/>
    </source>
</evidence>
<dbReference type="FunFam" id="3.30.160.60:FF:000448">
    <property type="entry name" value="RE1-silencing transcription factor A"/>
    <property type="match status" value="1"/>
</dbReference>
<dbReference type="GO" id="GO:0008270">
    <property type="term" value="F:zinc ion binding"/>
    <property type="evidence" value="ECO:0007669"/>
    <property type="project" value="UniProtKB-KW"/>
</dbReference>
<feature type="region of interest" description="Disordered" evidence="2">
    <location>
        <begin position="345"/>
        <end position="401"/>
    </location>
</feature>
<evidence type="ECO:0000259" key="3">
    <source>
        <dbReference type="PROSITE" id="PS50157"/>
    </source>
</evidence>
<dbReference type="Gene3D" id="3.30.160.60">
    <property type="entry name" value="Classic Zinc Finger"/>
    <property type="match status" value="1"/>
</dbReference>
<dbReference type="PROSITE" id="PS50157">
    <property type="entry name" value="ZINC_FINGER_C2H2_2"/>
    <property type="match status" value="1"/>
</dbReference>
<proteinExistence type="predicted"/>